<dbReference type="Gene3D" id="3.90.550.10">
    <property type="entry name" value="Spore Coat Polysaccharide Biosynthesis Protein SpsA, Chain A"/>
    <property type="match status" value="1"/>
</dbReference>
<sequence>MMQHSGGDHAPGYADILLGITTFNRPGIVAATSRSLARARGVEEAGILVLDDASTEYGAEDLRRWYPPHAGIQRREYNSGRADYAAFNLMRQFIEGTDKRLLLVLDSDLLVAPDVLDRALEAFPRCQGLLSLFNTPSHPGTLRPDGLLLKPHVGFAGTMWSREAVADVLAHVTPSRRFDWEICERFVAEGRAIVCLPDSAVQHLGLSDGQNSSILRSDYGLSFTDASWQNTSPLLEAILFGMREELKAQRLAMRAAKVEHDHVVAELRAEIAGLHRLLEAVAGGRLPPPARLVGRLVRALRR</sequence>
<reference evidence="2 3" key="1">
    <citation type="journal article" date="2013" name="Int. J. Syst. Evol. Microbiol.">
        <title>Roseomonas aerophila sp. nov., isolated from air.</title>
        <authorList>
            <person name="Kim S.J."/>
            <person name="Weon H.Y."/>
            <person name="Ahn J.H."/>
            <person name="Hong S.B."/>
            <person name="Seok S.J."/>
            <person name="Whang K.S."/>
            <person name="Kwon S.W."/>
        </authorList>
    </citation>
    <scope>NUCLEOTIDE SEQUENCE [LARGE SCALE GENOMIC DNA]</scope>
    <source>
        <strain evidence="2 3">NBRC 108923</strain>
    </source>
</reference>
<dbReference type="InterPro" id="IPR001173">
    <property type="entry name" value="Glyco_trans_2-like"/>
</dbReference>
<evidence type="ECO:0000313" key="2">
    <source>
        <dbReference type="EMBL" id="MBC9206528.1"/>
    </source>
</evidence>
<dbReference type="SUPFAM" id="SSF53448">
    <property type="entry name" value="Nucleotide-diphospho-sugar transferases"/>
    <property type="match status" value="1"/>
</dbReference>
<evidence type="ECO:0000259" key="1">
    <source>
        <dbReference type="Pfam" id="PF00535"/>
    </source>
</evidence>
<evidence type="ECO:0000313" key="3">
    <source>
        <dbReference type="Proteomes" id="UP000626026"/>
    </source>
</evidence>
<dbReference type="Proteomes" id="UP000626026">
    <property type="component" value="Unassembled WGS sequence"/>
</dbReference>
<proteinExistence type="predicted"/>
<accession>A0ABR7RJE0</accession>
<dbReference type="RefSeq" id="WP_187783706.1">
    <property type="nucleotide sequence ID" value="NZ_JACTVA010000008.1"/>
</dbReference>
<feature type="domain" description="Glycosyltransferase 2-like" evidence="1">
    <location>
        <begin position="20"/>
        <end position="125"/>
    </location>
</feature>
<organism evidence="2 3">
    <name type="scientific">Teichococcus aerophilus</name>
    <dbReference type="NCBI Taxonomy" id="1224513"/>
    <lineage>
        <taxon>Bacteria</taxon>
        <taxon>Pseudomonadati</taxon>
        <taxon>Pseudomonadota</taxon>
        <taxon>Alphaproteobacteria</taxon>
        <taxon>Acetobacterales</taxon>
        <taxon>Roseomonadaceae</taxon>
        <taxon>Roseomonas</taxon>
    </lineage>
</organism>
<dbReference type="InterPro" id="IPR029044">
    <property type="entry name" value="Nucleotide-diphossugar_trans"/>
</dbReference>
<comment type="caution">
    <text evidence="2">The sequence shown here is derived from an EMBL/GenBank/DDBJ whole genome shotgun (WGS) entry which is preliminary data.</text>
</comment>
<dbReference type="EMBL" id="JACTVA010000008">
    <property type="protein sequence ID" value="MBC9206528.1"/>
    <property type="molecule type" value="Genomic_DNA"/>
</dbReference>
<keyword evidence="3" id="KW-1185">Reference proteome</keyword>
<dbReference type="Pfam" id="PF00535">
    <property type="entry name" value="Glycos_transf_2"/>
    <property type="match status" value="1"/>
</dbReference>
<protein>
    <submittedName>
        <fullName evidence="2">Glycosyltransferase</fullName>
    </submittedName>
</protein>
<name>A0ABR7RJE0_9PROT</name>
<gene>
    <name evidence="2" type="ORF">IBL26_06740</name>
</gene>